<dbReference type="PANTHER" id="PTHR38050">
    <property type="match status" value="1"/>
</dbReference>
<accession>A0AAJ5NK60</accession>
<dbReference type="GO" id="GO:0030600">
    <property type="term" value="F:feruloyl esterase activity"/>
    <property type="evidence" value="ECO:0007669"/>
    <property type="project" value="InterPro"/>
</dbReference>
<feature type="signal peptide" evidence="10">
    <location>
        <begin position="1"/>
        <end position="27"/>
    </location>
</feature>
<keyword evidence="8" id="KW-0624">Polysaccharide degradation</keyword>
<reference evidence="11 12" key="1">
    <citation type="submission" date="2017-11" db="EMBL/GenBank/DDBJ databases">
        <authorList>
            <person name="Seth-Smith MB H."/>
        </authorList>
    </citation>
    <scope>NUCLEOTIDE SEQUENCE [LARGE SCALE GENOMIC DNA]</scope>
    <source>
        <strain evidence="11">E</strain>
    </source>
</reference>
<dbReference type="Proteomes" id="UP000268684">
    <property type="component" value="Chromosome III"/>
</dbReference>
<gene>
    <name evidence="11" type="ORF">BSTAB16_6701</name>
</gene>
<dbReference type="SUPFAM" id="SSF53474">
    <property type="entry name" value="alpha/beta-Hydrolases"/>
    <property type="match status" value="1"/>
</dbReference>
<keyword evidence="6" id="KW-0378">Hydrolase</keyword>
<evidence type="ECO:0000256" key="9">
    <source>
        <dbReference type="ARBA" id="ARBA00025250"/>
    </source>
</evidence>
<comment type="subcellular location">
    <subcellularLocation>
        <location evidence="1">Secreted</location>
    </subcellularLocation>
</comment>
<protein>
    <submittedName>
        <fullName evidence="11">Poly(3-hydroxybutyrate) depolymerase,esterase, PHB depolymerase family</fullName>
    </submittedName>
</protein>
<proteinExistence type="inferred from homology"/>
<keyword evidence="3" id="KW-0964">Secreted</keyword>
<dbReference type="InterPro" id="IPR029058">
    <property type="entry name" value="AB_hydrolase_fold"/>
</dbReference>
<keyword evidence="7" id="KW-0119">Carbohydrate metabolism</keyword>
<evidence type="ECO:0000256" key="8">
    <source>
        <dbReference type="ARBA" id="ARBA00023326"/>
    </source>
</evidence>
<feature type="chain" id="PRO_5042596262" evidence="10">
    <location>
        <begin position="28"/>
        <end position="378"/>
    </location>
</feature>
<dbReference type="EMBL" id="LR025744">
    <property type="protein sequence ID" value="VBB16496.1"/>
    <property type="molecule type" value="Genomic_DNA"/>
</dbReference>
<evidence type="ECO:0000313" key="12">
    <source>
        <dbReference type="Proteomes" id="UP000268684"/>
    </source>
</evidence>
<evidence type="ECO:0000256" key="1">
    <source>
        <dbReference type="ARBA" id="ARBA00004613"/>
    </source>
</evidence>
<dbReference type="Gene3D" id="3.40.50.1820">
    <property type="entry name" value="alpha/beta hydrolase"/>
    <property type="match status" value="1"/>
</dbReference>
<dbReference type="AlphaFoldDB" id="A0AAJ5NK60"/>
<evidence type="ECO:0000256" key="6">
    <source>
        <dbReference type="ARBA" id="ARBA00022801"/>
    </source>
</evidence>
<comment type="function">
    <text evidence="9">Involved in degradation of plant cell walls. Hydrolyzes the feruloyl-arabinose ester bond in arabinoxylans, and the feruloyl-galactose ester bond in pectin. Active against paranitrophenyl-acetate, methyl ferulate and wheat arabinoxylan.</text>
</comment>
<evidence type="ECO:0000256" key="4">
    <source>
        <dbReference type="ARBA" id="ARBA00022651"/>
    </source>
</evidence>
<comment type="similarity">
    <text evidence="2">Belongs to the faeC family.</text>
</comment>
<evidence type="ECO:0000256" key="5">
    <source>
        <dbReference type="ARBA" id="ARBA00022729"/>
    </source>
</evidence>
<keyword evidence="4" id="KW-0858">Xylan degradation</keyword>
<evidence type="ECO:0000256" key="7">
    <source>
        <dbReference type="ARBA" id="ARBA00023277"/>
    </source>
</evidence>
<name>A0AAJ5NK60_9BURK</name>
<evidence type="ECO:0000256" key="10">
    <source>
        <dbReference type="SAM" id="SignalP"/>
    </source>
</evidence>
<dbReference type="GO" id="GO:0005576">
    <property type="term" value="C:extracellular region"/>
    <property type="evidence" value="ECO:0007669"/>
    <property type="project" value="UniProtKB-SubCell"/>
</dbReference>
<organism evidence="11 12">
    <name type="scientific">Burkholderia stabilis</name>
    <dbReference type="NCBI Taxonomy" id="95485"/>
    <lineage>
        <taxon>Bacteria</taxon>
        <taxon>Pseudomonadati</taxon>
        <taxon>Pseudomonadota</taxon>
        <taxon>Betaproteobacteria</taxon>
        <taxon>Burkholderiales</taxon>
        <taxon>Burkholderiaceae</taxon>
        <taxon>Burkholderia</taxon>
        <taxon>Burkholderia cepacia complex</taxon>
    </lineage>
</organism>
<evidence type="ECO:0000313" key="11">
    <source>
        <dbReference type="EMBL" id="VBB16496.1"/>
    </source>
</evidence>
<dbReference type="GO" id="GO:0045493">
    <property type="term" value="P:xylan catabolic process"/>
    <property type="evidence" value="ECO:0007669"/>
    <property type="project" value="UniProtKB-KW"/>
</dbReference>
<keyword evidence="12" id="KW-1185">Reference proteome</keyword>
<evidence type="ECO:0000256" key="2">
    <source>
        <dbReference type="ARBA" id="ARBA00010278"/>
    </source>
</evidence>
<evidence type="ECO:0000256" key="3">
    <source>
        <dbReference type="ARBA" id="ARBA00022525"/>
    </source>
</evidence>
<dbReference type="InterPro" id="IPR043595">
    <property type="entry name" value="FaeB/C/D"/>
</dbReference>
<dbReference type="PANTHER" id="PTHR38050:SF1">
    <property type="entry name" value="FERULOYL ESTERASE C"/>
    <property type="match status" value="1"/>
</dbReference>
<keyword evidence="5 10" id="KW-0732">Signal</keyword>
<sequence>MKINLFRMATRLTGAILLAASVSTAHAADNGRPAAAGGADRWNAAPTQGFDWLKGGQNDVERFSAEAGGKRSFYVSLSKSFDPSARHRLVIVFPGTDTSGKEMQTWFGAGWSGKKTGIEHYMRDTIFVYPDPKRRTFPGWRGSDCAPDAENCWLNTRGWLLGPYASRDPNQRQAIGDADLKFADELIDKLKQVYGVDDDRIFLTGHSWGGDMAAVVACLSGRQFGGVAPIGANEPFWFKTPTGSAVQCKQTMPIWTWFGRDDEFFKDAEETSPELGNRDPRGLFGKLQHEFWKRDRTCSAHSDVSFPIDITGVPASDRLTTDAQRSTVATGCVDRDVVRLTLYDRAYSGDGKAPGHYPPDYAGREIAKWFNALSGDRR</sequence>